<organism evidence="1 2">
    <name type="scientific">Arachis hypogaea</name>
    <name type="common">Peanut</name>
    <dbReference type="NCBI Taxonomy" id="3818"/>
    <lineage>
        <taxon>Eukaryota</taxon>
        <taxon>Viridiplantae</taxon>
        <taxon>Streptophyta</taxon>
        <taxon>Embryophyta</taxon>
        <taxon>Tracheophyta</taxon>
        <taxon>Spermatophyta</taxon>
        <taxon>Magnoliopsida</taxon>
        <taxon>eudicotyledons</taxon>
        <taxon>Gunneridae</taxon>
        <taxon>Pentapetalae</taxon>
        <taxon>rosids</taxon>
        <taxon>fabids</taxon>
        <taxon>Fabales</taxon>
        <taxon>Fabaceae</taxon>
        <taxon>Papilionoideae</taxon>
        <taxon>50 kb inversion clade</taxon>
        <taxon>dalbergioids sensu lato</taxon>
        <taxon>Dalbergieae</taxon>
        <taxon>Pterocarpus clade</taxon>
        <taxon>Arachis</taxon>
    </lineage>
</organism>
<name>A0A445CGG3_ARAHY</name>
<dbReference type="AlphaFoldDB" id="A0A445CGG3"/>
<keyword evidence="2" id="KW-1185">Reference proteome</keyword>
<dbReference type="Proteomes" id="UP000289738">
    <property type="component" value="Chromosome A07"/>
</dbReference>
<reference evidence="1 2" key="1">
    <citation type="submission" date="2019-01" db="EMBL/GenBank/DDBJ databases">
        <title>Sequencing of cultivated peanut Arachis hypogaea provides insights into genome evolution and oil improvement.</title>
        <authorList>
            <person name="Chen X."/>
        </authorList>
    </citation>
    <scope>NUCLEOTIDE SEQUENCE [LARGE SCALE GENOMIC DNA]</scope>
    <source>
        <strain evidence="2">cv. Fuhuasheng</strain>
        <tissue evidence="1">Leaves</tissue>
    </source>
</reference>
<proteinExistence type="predicted"/>
<gene>
    <name evidence="1" type="ORF">Ahy_A07g036562</name>
</gene>
<evidence type="ECO:0000313" key="1">
    <source>
        <dbReference type="EMBL" id="RYR50014.1"/>
    </source>
</evidence>
<sequence>MLRFIVVACDIKLLRIIGDVAALFSRLFVSSRLELLRLLQKWNEVVVVTATVVGREKGVFDALYNFWVSTIREWRSRKRDILVVRVLEDVCERHDHLTIWLCLDIKKALYVYWETDEGFRHFRLTNRANNALARSSKYTDR</sequence>
<comment type="caution">
    <text evidence="1">The sequence shown here is derived from an EMBL/GenBank/DDBJ whole genome shotgun (WGS) entry which is preliminary data.</text>
</comment>
<dbReference type="EMBL" id="SDMP01000007">
    <property type="protein sequence ID" value="RYR50014.1"/>
    <property type="molecule type" value="Genomic_DNA"/>
</dbReference>
<protein>
    <submittedName>
        <fullName evidence="1">Uncharacterized protein</fullName>
    </submittedName>
</protein>
<evidence type="ECO:0000313" key="2">
    <source>
        <dbReference type="Proteomes" id="UP000289738"/>
    </source>
</evidence>
<accession>A0A445CGG3</accession>